<dbReference type="RefSeq" id="WP_126309552.1">
    <property type="nucleotide sequence ID" value="NZ_AP018449.1"/>
</dbReference>
<dbReference type="InterPro" id="IPR037158">
    <property type="entry name" value="Thr_synth_N_sf"/>
</dbReference>
<dbReference type="NCBIfam" id="TIGR00260">
    <property type="entry name" value="thrC"/>
    <property type="match status" value="1"/>
</dbReference>
<evidence type="ECO:0000259" key="6">
    <source>
        <dbReference type="Pfam" id="PF00291"/>
    </source>
</evidence>
<organism evidence="8 9">
    <name type="scientific">Methylomusa anaerophila</name>
    <dbReference type="NCBI Taxonomy" id="1930071"/>
    <lineage>
        <taxon>Bacteria</taxon>
        <taxon>Bacillati</taxon>
        <taxon>Bacillota</taxon>
        <taxon>Negativicutes</taxon>
        <taxon>Selenomonadales</taxon>
        <taxon>Sporomusaceae</taxon>
        <taxon>Methylomusa</taxon>
    </lineage>
</organism>
<keyword evidence="3 5" id="KW-0663">Pyridoxal phosphate</keyword>
<dbReference type="PANTHER" id="PTHR43515:SF1">
    <property type="entry name" value="THREONINE SYNTHASE-LIKE 1"/>
    <property type="match status" value="1"/>
</dbReference>
<dbReference type="InterPro" id="IPR004450">
    <property type="entry name" value="Thr_synthase-like"/>
</dbReference>
<dbReference type="AlphaFoldDB" id="A0A348ANF8"/>
<dbReference type="KEGG" id="mana:MAMMFC1_03301"/>
<evidence type="ECO:0000256" key="5">
    <source>
        <dbReference type="PIRSR" id="PIRSR604450-51"/>
    </source>
</evidence>
<feature type="modified residue" description="N6-(pyridoxal phosphate)lysine" evidence="5">
    <location>
        <position position="113"/>
    </location>
</feature>
<gene>
    <name evidence="8" type="primary">thrC</name>
    <name evidence="8" type="ORF">MAMMFC1_03301</name>
</gene>
<dbReference type="Proteomes" id="UP000276437">
    <property type="component" value="Chromosome"/>
</dbReference>
<proteinExistence type="inferred from homology"/>
<dbReference type="SUPFAM" id="SSF53686">
    <property type="entry name" value="Tryptophan synthase beta subunit-like PLP-dependent enzymes"/>
    <property type="match status" value="1"/>
</dbReference>
<comment type="cofactor">
    <cofactor evidence="1 5">
        <name>pyridoxal 5'-phosphate</name>
        <dbReference type="ChEBI" id="CHEBI:597326"/>
    </cofactor>
</comment>
<dbReference type="GO" id="GO:0009088">
    <property type="term" value="P:threonine biosynthetic process"/>
    <property type="evidence" value="ECO:0007669"/>
    <property type="project" value="UniProtKB-UniRule"/>
</dbReference>
<sequence>MKYISTRGAIGEIESAAAIAAGIAPDGGLYVPGELPTINLQGIGGLLPLSYQERAVKILSLFLSDYSYEDLVECVTAAYNLEKFDSPAVAPVVTVGNNTHMLELWHGPTSAFKDMALQLLPHLLSKALTKIGEQAEIVILVATSGDTGKAALDGFKDVERIKVIVFYPEHGVSQIQRLQMVTQQGGNLSVIAVRGNFDDTQTGVKEIFNDPAFNYELLEHDYKLSSANSINWGRLVPQIIYYFSAYCDLVREQHVSWGQPVNFVVPTGNFGNILAGYYAKLMGLPINRLICASNSNNVLTEFINTGTYNRNRPFHKTYSPSMDILISSNLERLLFHISAADSAKVQGWMEQLRSTGMYQIEAEYFTKIKEIFFAGYVDDTETTETIRQVFNDFNYVLDPHTAVAWRIADNYRLETGDGIPNIIVSTASPFKFNATVLAALSASKSLSEQAEFGLLAMLASLTGWKVPRALSELEHLKVLHKYTCDKDKMYLAVRDALAGLKK</sequence>
<evidence type="ECO:0000259" key="7">
    <source>
        <dbReference type="Pfam" id="PF14821"/>
    </source>
</evidence>
<dbReference type="Pfam" id="PF14821">
    <property type="entry name" value="Thr_synth_N"/>
    <property type="match status" value="1"/>
</dbReference>
<dbReference type="CDD" id="cd01560">
    <property type="entry name" value="Thr-synth_2"/>
    <property type="match status" value="1"/>
</dbReference>
<comment type="similarity">
    <text evidence="2">Belongs to the threonine synthase family.</text>
</comment>
<dbReference type="EC" id="4.2.3.1" evidence="4"/>
<dbReference type="InterPro" id="IPR001926">
    <property type="entry name" value="TrpB-like_PALP"/>
</dbReference>
<accession>A0A348ANF8</accession>
<dbReference type="Gene3D" id="3.90.1380.10">
    <property type="entry name" value="Threonine synthase, N-terminal domain"/>
    <property type="match status" value="1"/>
</dbReference>
<evidence type="ECO:0000313" key="8">
    <source>
        <dbReference type="EMBL" id="BBB92606.1"/>
    </source>
</evidence>
<feature type="domain" description="Tryptophan synthase beta chain-like PALP" evidence="6">
    <location>
        <begin position="105"/>
        <end position="413"/>
    </location>
</feature>
<dbReference type="InterPro" id="IPR036052">
    <property type="entry name" value="TrpB-like_PALP_sf"/>
</dbReference>
<evidence type="ECO:0000256" key="1">
    <source>
        <dbReference type="ARBA" id="ARBA00001933"/>
    </source>
</evidence>
<dbReference type="Gene3D" id="3.40.50.1100">
    <property type="match status" value="2"/>
</dbReference>
<dbReference type="PANTHER" id="PTHR43515">
    <property type="entry name" value="THREONINE SYNTHASE-LIKE 1"/>
    <property type="match status" value="1"/>
</dbReference>
<protein>
    <recommendedName>
        <fullName evidence="4">Threonine synthase</fullName>
        <ecNumber evidence="4">4.2.3.1</ecNumber>
    </recommendedName>
</protein>
<keyword evidence="8" id="KW-0456">Lyase</keyword>
<dbReference type="InterPro" id="IPR029144">
    <property type="entry name" value="Thr_synth_N"/>
</dbReference>
<keyword evidence="9" id="KW-1185">Reference proteome</keyword>
<evidence type="ECO:0000256" key="4">
    <source>
        <dbReference type="NCBIfam" id="TIGR00260"/>
    </source>
</evidence>
<dbReference type="GO" id="GO:0005737">
    <property type="term" value="C:cytoplasm"/>
    <property type="evidence" value="ECO:0007669"/>
    <property type="project" value="TreeGrafter"/>
</dbReference>
<dbReference type="Pfam" id="PF00291">
    <property type="entry name" value="PALP"/>
    <property type="match status" value="1"/>
</dbReference>
<dbReference type="GO" id="GO:0004795">
    <property type="term" value="F:threonine synthase activity"/>
    <property type="evidence" value="ECO:0007669"/>
    <property type="project" value="UniProtKB-UniRule"/>
</dbReference>
<feature type="domain" description="Threonine synthase N-terminal" evidence="7">
    <location>
        <begin position="2"/>
        <end position="79"/>
    </location>
</feature>
<dbReference type="OrthoDB" id="9763107at2"/>
<evidence type="ECO:0000256" key="2">
    <source>
        <dbReference type="ARBA" id="ARBA00005517"/>
    </source>
</evidence>
<reference evidence="8 9" key="1">
    <citation type="journal article" date="2018" name="Int. J. Syst. Evol. Microbiol.">
        <title>Methylomusa anaerophila gen. nov., sp. nov., an anaerobic methanol-utilizing bacterium isolated from a microbial fuel cell.</title>
        <authorList>
            <person name="Amano N."/>
            <person name="Yamamuro A."/>
            <person name="Miyahara M."/>
            <person name="Kouzuma A."/>
            <person name="Abe T."/>
            <person name="Watanabe K."/>
        </authorList>
    </citation>
    <scope>NUCLEOTIDE SEQUENCE [LARGE SCALE GENOMIC DNA]</scope>
    <source>
        <strain evidence="8 9">MMFC1</strain>
    </source>
</reference>
<name>A0A348ANF8_9FIRM</name>
<dbReference type="EMBL" id="AP018449">
    <property type="protein sequence ID" value="BBB92606.1"/>
    <property type="molecule type" value="Genomic_DNA"/>
</dbReference>
<evidence type="ECO:0000313" key="9">
    <source>
        <dbReference type="Proteomes" id="UP000276437"/>
    </source>
</evidence>
<evidence type="ECO:0000256" key="3">
    <source>
        <dbReference type="ARBA" id="ARBA00022898"/>
    </source>
</evidence>